<dbReference type="RefSeq" id="WP_128634958.1">
    <property type="nucleotide sequence ID" value="NZ_RRCN01000001.1"/>
</dbReference>
<protein>
    <submittedName>
        <fullName evidence="1">DUF3024 domain-containing protein</fullName>
    </submittedName>
</protein>
<dbReference type="InterPro" id="IPR021388">
    <property type="entry name" value="DUF3024"/>
</dbReference>
<accession>A0A3P3UC22</accession>
<reference evidence="1 2" key="1">
    <citation type="submission" date="2018-11" db="EMBL/GenBank/DDBJ databases">
        <title>Genome sequencing of Paenibacillus sp. KCOM 3021 (= ChDC PVNT-B20).</title>
        <authorList>
            <person name="Kook J.-K."/>
            <person name="Park S.-N."/>
            <person name="Lim Y.K."/>
        </authorList>
    </citation>
    <scope>NUCLEOTIDE SEQUENCE [LARGE SCALE GENOMIC DNA]</scope>
    <source>
        <strain evidence="1 2">KCOM 3021</strain>
    </source>
</reference>
<evidence type="ECO:0000313" key="1">
    <source>
        <dbReference type="EMBL" id="RRJ67178.1"/>
    </source>
</evidence>
<keyword evidence="2" id="KW-1185">Reference proteome</keyword>
<evidence type="ECO:0000313" key="2">
    <source>
        <dbReference type="Proteomes" id="UP000267017"/>
    </source>
</evidence>
<dbReference type="EMBL" id="RRCN01000001">
    <property type="protein sequence ID" value="RRJ67178.1"/>
    <property type="molecule type" value="Genomic_DNA"/>
</dbReference>
<gene>
    <name evidence="1" type="ORF">EHV15_32845</name>
</gene>
<dbReference type="AlphaFoldDB" id="A0A3P3UC22"/>
<sequence>MDSFTARRLEAILDGYFEVKVPPNVRSSVRLKYEWSGEGLTLLEERPYSHGRTWIGSAIVQFRLEQNQWSVYAQNANREWGPVKSIAPHPDFERQLEQVELDREGIFWVS</sequence>
<dbReference type="Pfam" id="PF11225">
    <property type="entry name" value="DUF3024"/>
    <property type="match status" value="1"/>
</dbReference>
<dbReference type="OrthoDB" id="1362002at2"/>
<name>A0A3P3UC22_9BACL</name>
<organism evidence="1 2">
    <name type="scientific">Paenibacillus oralis</name>
    <dbReference type="NCBI Taxonomy" id="2490856"/>
    <lineage>
        <taxon>Bacteria</taxon>
        <taxon>Bacillati</taxon>
        <taxon>Bacillota</taxon>
        <taxon>Bacilli</taxon>
        <taxon>Bacillales</taxon>
        <taxon>Paenibacillaceae</taxon>
        <taxon>Paenibacillus</taxon>
    </lineage>
</organism>
<dbReference type="Proteomes" id="UP000267017">
    <property type="component" value="Unassembled WGS sequence"/>
</dbReference>
<comment type="caution">
    <text evidence="1">The sequence shown here is derived from an EMBL/GenBank/DDBJ whole genome shotgun (WGS) entry which is preliminary data.</text>
</comment>
<proteinExistence type="predicted"/>